<keyword evidence="10" id="KW-0057">Aromatic amino acid biosynthesis</keyword>
<dbReference type="CDD" id="cd04905">
    <property type="entry name" value="ACT_CM-PDT"/>
    <property type="match status" value="1"/>
</dbReference>
<evidence type="ECO:0000256" key="1">
    <source>
        <dbReference type="ARBA" id="ARBA00000824"/>
    </source>
</evidence>
<reference evidence="19 20" key="1">
    <citation type="submission" date="2016-07" db="EMBL/GenBank/DDBJ databases">
        <title>Pervasive Adenine N6-methylation of Active Genes in Fungi.</title>
        <authorList>
            <consortium name="DOE Joint Genome Institute"/>
            <person name="Mondo S.J."/>
            <person name="Dannebaum R.O."/>
            <person name="Kuo R.C."/>
            <person name="Labutti K."/>
            <person name="Haridas S."/>
            <person name="Kuo A."/>
            <person name="Salamov A."/>
            <person name="Ahrendt S.R."/>
            <person name="Lipzen A."/>
            <person name="Sullivan W."/>
            <person name="Andreopoulos W.B."/>
            <person name="Clum A."/>
            <person name="Lindquist E."/>
            <person name="Daum C."/>
            <person name="Ramamoorthy G.K."/>
            <person name="Gryganskyi A."/>
            <person name="Culley D."/>
            <person name="Magnuson J.K."/>
            <person name="James T.Y."/>
            <person name="O'Malley M.A."/>
            <person name="Stajich J.E."/>
            <person name="Spatafora J.W."/>
            <person name="Visel A."/>
            <person name="Grigoriev I.V."/>
        </authorList>
    </citation>
    <scope>NUCLEOTIDE SEQUENCE [LARGE SCALE GENOMIC DNA]</scope>
    <source>
        <strain evidence="19 20">PL171</strain>
    </source>
</reference>
<dbReference type="OrthoDB" id="983542at2759"/>
<dbReference type="Gene3D" id="3.40.190.10">
    <property type="entry name" value="Periplasmic binding protein-like II"/>
    <property type="match status" value="2"/>
</dbReference>
<evidence type="ECO:0000256" key="5">
    <source>
        <dbReference type="ARBA" id="ARBA00004817"/>
    </source>
</evidence>
<dbReference type="GO" id="GO:0004106">
    <property type="term" value="F:chorismate mutase activity"/>
    <property type="evidence" value="ECO:0007669"/>
    <property type="project" value="UniProtKB-EC"/>
</dbReference>
<keyword evidence="12" id="KW-0413">Isomerase</keyword>
<dbReference type="Pfam" id="PF01817">
    <property type="entry name" value="CM_2"/>
    <property type="match status" value="1"/>
</dbReference>
<evidence type="ECO:0000256" key="7">
    <source>
        <dbReference type="ARBA" id="ARBA00014401"/>
    </source>
</evidence>
<dbReference type="PROSITE" id="PS51168">
    <property type="entry name" value="CHORISMATE_MUT_2"/>
    <property type="match status" value="1"/>
</dbReference>
<dbReference type="AlphaFoldDB" id="A0A1Y2I3N6"/>
<dbReference type="Gene3D" id="3.30.70.260">
    <property type="match status" value="1"/>
</dbReference>
<comment type="pathway">
    <text evidence="4">Amino-acid biosynthesis; L-phenylalanine biosynthesis; phenylpyruvate from prephenate: step 1/1.</text>
</comment>
<dbReference type="SUPFAM" id="SSF48600">
    <property type="entry name" value="Chorismate mutase II"/>
    <property type="match status" value="1"/>
</dbReference>
<evidence type="ECO:0000259" key="18">
    <source>
        <dbReference type="PROSITE" id="PS51171"/>
    </source>
</evidence>
<dbReference type="GO" id="GO:0004664">
    <property type="term" value="F:prephenate dehydratase activity"/>
    <property type="evidence" value="ECO:0007669"/>
    <property type="project" value="UniProtKB-EC"/>
</dbReference>
<evidence type="ECO:0000256" key="12">
    <source>
        <dbReference type="ARBA" id="ARBA00023235"/>
    </source>
</evidence>
<dbReference type="InterPro" id="IPR036979">
    <property type="entry name" value="CM_dom_sf"/>
</dbReference>
<feature type="domain" description="Chorismate mutase" evidence="17">
    <location>
        <begin position="1"/>
        <end position="102"/>
    </location>
</feature>
<dbReference type="InterPro" id="IPR001086">
    <property type="entry name" value="Preph_deHydtase"/>
</dbReference>
<dbReference type="PIRSF" id="PIRSF001500">
    <property type="entry name" value="Chor_mut_pdt_Ppr"/>
    <property type="match status" value="1"/>
</dbReference>
<dbReference type="PANTHER" id="PTHR21022">
    <property type="entry name" value="PREPHENATE DEHYDRATASE P PROTEIN"/>
    <property type="match status" value="1"/>
</dbReference>
<dbReference type="PANTHER" id="PTHR21022:SF19">
    <property type="entry name" value="PREPHENATE DEHYDRATASE-RELATED"/>
    <property type="match status" value="1"/>
</dbReference>
<dbReference type="GO" id="GO:0009094">
    <property type="term" value="P:L-phenylalanine biosynthetic process"/>
    <property type="evidence" value="ECO:0007669"/>
    <property type="project" value="UniProtKB-UniPathway"/>
</dbReference>
<evidence type="ECO:0000256" key="15">
    <source>
        <dbReference type="ARBA" id="ARBA00031175"/>
    </source>
</evidence>
<evidence type="ECO:0000313" key="19">
    <source>
        <dbReference type="EMBL" id="ORZ41339.1"/>
    </source>
</evidence>
<comment type="pathway">
    <text evidence="5">Metabolic intermediate biosynthesis; prephenate biosynthesis; prephenate from chorismate: step 1/1.</text>
</comment>
<dbReference type="InterPro" id="IPR018528">
    <property type="entry name" value="Preph_deHydtase_CS"/>
</dbReference>
<proteinExistence type="predicted"/>
<dbReference type="Proteomes" id="UP000193411">
    <property type="component" value="Unassembled WGS sequence"/>
</dbReference>
<evidence type="ECO:0000256" key="10">
    <source>
        <dbReference type="ARBA" id="ARBA00023141"/>
    </source>
</evidence>
<evidence type="ECO:0000256" key="14">
    <source>
        <dbReference type="ARBA" id="ARBA00023268"/>
    </source>
</evidence>
<dbReference type="InterPro" id="IPR036263">
    <property type="entry name" value="Chorismate_II_sf"/>
</dbReference>
<dbReference type="PROSITE" id="PS00857">
    <property type="entry name" value="PREPHENATE_DEHYDR_1"/>
    <property type="match status" value="1"/>
</dbReference>
<organism evidence="19 20">
    <name type="scientific">Catenaria anguillulae PL171</name>
    <dbReference type="NCBI Taxonomy" id="765915"/>
    <lineage>
        <taxon>Eukaryota</taxon>
        <taxon>Fungi</taxon>
        <taxon>Fungi incertae sedis</taxon>
        <taxon>Blastocladiomycota</taxon>
        <taxon>Blastocladiomycetes</taxon>
        <taxon>Blastocladiales</taxon>
        <taxon>Catenariaceae</taxon>
        <taxon>Catenaria</taxon>
    </lineage>
</organism>
<evidence type="ECO:0000256" key="6">
    <source>
        <dbReference type="ARBA" id="ARBA00013147"/>
    </source>
</evidence>
<dbReference type="SUPFAM" id="SSF53850">
    <property type="entry name" value="Periplasmic binding protein-like II"/>
    <property type="match status" value="1"/>
</dbReference>
<comment type="function">
    <text evidence="2">Catalyzes the Claisen rearrangement of chorismate to prephenate and the decarboxylation/dehydration of prephenate to phenylpyruvate.</text>
</comment>
<gene>
    <name evidence="19" type="ORF">BCR44DRAFT_1478806</name>
</gene>
<dbReference type="STRING" id="765915.A0A1Y2I3N6"/>
<keyword evidence="9" id="KW-0028">Amino-acid biosynthesis</keyword>
<comment type="caution">
    <text evidence="19">The sequence shown here is derived from an EMBL/GenBank/DDBJ whole genome shotgun (WGS) entry which is preliminary data.</text>
</comment>
<name>A0A1Y2I3N6_9FUNG</name>
<dbReference type="EC" id="4.2.1.51" evidence="6"/>
<comment type="subcellular location">
    <subcellularLocation>
        <location evidence="3">Cytoplasm</location>
    </subcellularLocation>
</comment>
<accession>A0A1Y2I3N6</accession>
<dbReference type="Pfam" id="PF00800">
    <property type="entry name" value="PDT"/>
    <property type="match status" value="2"/>
</dbReference>
<evidence type="ECO:0000256" key="11">
    <source>
        <dbReference type="ARBA" id="ARBA00023222"/>
    </source>
</evidence>
<dbReference type="GO" id="GO:0046417">
    <property type="term" value="P:chorismate metabolic process"/>
    <property type="evidence" value="ECO:0007669"/>
    <property type="project" value="InterPro"/>
</dbReference>
<evidence type="ECO:0000256" key="8">
    <source>
        <dbReference type="ARBA" id="ARBA00022490"/>
    </source>
</evidence>
<dbReference type="InterPro" id="IPR008242">
    <property type="entry name" value="Chor_mutase/pphenate_deHydtase"/>
</dbReference>
<evidence type="ECO:0000256" key="3">
    <source>
        <dbReference type="ARBA" id="ARBA00004496"/>
    </source>
</evidence>
<evidence type="ECO:0000256" key="9">
    <source>
        <dbReference type="ARBA" id="ARBA00022605"/>
    </source>
</evidence>
<comment type="catalytic activity">
    <reaction evidence="1">
        <text>chorismate = prephenate</text>
        <dbReference type="Rhea" id="RHEA:13897"/>
        <dbReference type="ChEBI" id="CHEBI:29748"/>
        <dbReference type="ChEBI" id="CHEBI:29934"/>
        <dbReference type="EC" id="5.4.99.5"/>
    </reaction>
</comment>
<dbReference type="EMBL" id="MCFL01000001">
    <property type="protein sequence ID" value="ORZ41339.1"/>
    <property type="molecule type" value="Genomic_DNA"/>
</dbReference>
<keyword evidence="14" id="KW-0511">Multifunctional enzyme</keyword>
<dbReference type="GO" id="GO:0005737">
    <property type="term" value="C:cytoplasm"/>
    <property type="evidence" value="ECO:0007669"/>
    <property type="project" value="UniProtKB-SubCell"/>
</dbReference>
<evidence type="ECO:0000259" key="17">
    <source>
        <dbReference type="PROSITE" id="PS51168"/>
    </source>
</evidence>
<dbReference type="InterPro" id="IPR045865">
    <property type="entry name" value="ACT-like_dom_sf"/>
</dbReference>
<feature type="domain" description="Prephenate dehydratase" evidence="18">
    <location>
        <begin position="102"/>
        <end position="257"/>
    </location>
</feature>
<dbReference type="UniPathway" id="UPA00120">
    <property type="reaction ID" value="UER00203"/>
</dbReference>
<evidence type="ECO:0000256" key="16">
    <source>
        <dbReference type="ARBA" id="ARBA00031520"/>
    </source>
</evidence>
<evidence type="ECO:0000256" key="13">
    <source>
        <dbReference type="ARBA" id="ARBA00023239"/>
    </source>
</evidence>
<evidence type="ECO:0000256" key="2">
    <source>
        <dbReference type="ARBA" id="ARBA00002364"/>
    </source>
</evidence>
<dbReference type="UniPathway" id="UPA00121">
    <property type="reaction ID" value="UER00345"/>
</dbReference>
<dbReference type="Gene3D" id="1.20.59.10">
    <property type="entry name" value="Chorismate mutase"/>
    <property type="match status" value="1"/>
</dbReference>
<dbReference type="PROSITE" id="PS51171">
    <property type="entry name" value="PREPHENATE_DEHYDR_3"/>
    <property type="match status" value="1"/>
</dbReference>
<keyword evidence="8" id="KW-0963">Cytoplasm</keyword>
<evidence type="ECO:0000313" key="20">
    <source>
        <dbReference type="Proteomes" id="UP000193411"/>
    </source>
</evidence>
<dbReference type="SMART" id="SM00830">
    <property type="entry name" value="CM_2"/>
    <property type="match status" value="1"/>
</dbReference>
<dbReference type="SUPFAM" id="SSF55021">
    <property type="entry name" value="ACT-like"/>
    <property type="match status" value="1"/>
</dbReference>
<keyword evidence="11" id="KW-0584">Phenylalanine biosynthesis</keyword>
<dbReference type="CDD" id="cd13630">
    <property type="entry name" value="PBP2_PDT_1"/>
    <property type="match status" value="1"/>
</dbReference>
<dbReference type="InterPro" id="IPR002701">
    <property type="entry name" value="CM_II_prokaryot"/>
</dbReference>
<evidence type="ECO:0000256" key="4">
    <source>
        <dbReference type="ARBA" id="ARBA00004741"/>
    </source>
</evidence>
<keyword evidence="20" id="KW-1185">Reference proteome</keyword>
<sequence length="358" mass="39055">MDLSNLRKEIDSLDSKIVSLLNERATVSVQVGRAKAAAVAGTDDPAAVAAVASTAEVYVPRREREVFEQVVRMNHGPLSNEAVVAIYREIMSASISLQQQVAVTFLGPAGTHSHQAAMDRFGDSVLYVPMTTIADVFTAVEQGRAMYGVVPFENSTFGSVAQTLDRFISSPLQIRGETYLPIHHYSCRRRLCMPFDVPHAERISVSSTAQAAELASKEPHAAAIANQVCAQLYGLQIVAPRVEDAQGNTTRFLVLARESDSIASSQPDRDKSLLCFTVDHRVPGALCDALRVFKDCGINLTRIDSRPDRLRNDRGGLWHYVFFRALKELEGLCVDLKVLGSYPVMEGKFSAAPGMTVG</sequence>
<keyword evidence="13" id="KW-0456">Lyase</keyword>
<protein>
    <recommendedName>
        <fullName evidence="7">Bifunctional chorismate mutase/prephenate dehydratase</fullName>
        <ecNumber evidence="6">4.2.1.51</ecNumber>
    </recommendedName>
    <alternativeName>
        <fullName evidence="16">Chorismate mutase-prephenate dehydratase</fullName>
    </alternativeName>
    <alternativeName>
        <fullName evidence="15">p-protein</fullName>
    </alternativeName>
</protein>